<organism evidence="3 4">
    <name type="scientific">Lysinibacillus contaminans</name>
    <dbReference type="NCBI Taxonomy" id="1293441"/>
    <lineage>
        <taxon>Bacteria</taxon>
        <taxon>Bacillati</taxon>
        <taxon>Bacillota</taxon>
        <taxon>Bacilli</taxon>
        <taxon>Bacillales</taxon>
        <taxon>Bacillaceae</taxon>
        <taxon>Lysinibacillus</taxon>
    </lineage>
</organism>
<dbReference type="EMBL" id="LGRV01000001">
    <property type="protein sequence ID" value="KOS71524.1"/>
    <property type="molecule type" value="Genomic_DNA"/>
</dbReference>
<dbReference type="Proteomes" id="UP000050668">
    <property type="component" value="Unassembled WGS sequence"/>
</dbReference>
<keyword evidence="2" id="KW-0413">Isomerase</keyword>
<dbReference type="SUPFAM" id="SSF53681">
    <property type="entry name" value="Aspartate/glutamate racemase"/>
    <property type="match status" value="2"/>
</dbReference>
<evidence type="ECO:0000256" key="2">
    <source>
        <dbReference type="ARBA" id="ARBA00023235"/>
    </source>
</evidence>
<protein>
    <submittedName>
        <fullName evidence="3">Aspartate racemase</fullName>
    </submittedName>
</protein>
<comment type="caution">
    <text evidence="3">The sequence shown here is derived from an EMBL/GenBank/DDBJ whole genome shotgun (WGS) entry which is preliminary data.</text>
</comment>
<dbReference type="InterPro" id="IPR001920">
    <property type="entry name" value="Asp/Glu_race"/>
</dbReference>
<evidence type="ECO:0000256" key="1">
    <source>
        <dbReference type="ARBA" id="ARBA00007847"/>
    </source>
</evidence>
<evidence type="ECO:0000313" key="3">
    <source>
        <dbReference type="EMBL" id="KOS71524.1"/>
    </source>
</evidence>
<name>A0ABR5K5A1_9BACI</name>
<dbReference type="PANTHER" id="PTHR21198">
    <property type="entry name" value="GLUTAMATE RACEMASE"/>
    <property type="match status" value="1"/>
</dbReference>
<dbReference type="Gene3D" id="3.40.50.1860">
    <property type="match status" value="2"/>
</dbReference>
<dbReference type="RefSeq" id="WP_053581987.1">
    <property type="nucleotide sequence ID" value="NZ_LGRV01000001.1"/>
</dbReference>
<proteinExistence type="inferred from homology"/>
<reference evidence="4" key="1">
    <citation type="submission" date="2015-07" db="EMBL/GenBank/DDBJ databases">
        <title>Fjat-14205 dsm 2895.</title>
        <authorList>
            <person name="Liu B."/>
            <person name="Wang J."/>
            <person name="Zhu Y."/>
            <person name="Liu G."/>
            <person name="Chen Q."/>
            <person name="Chen Z."/>
            <person name="Lan J."/>
            <person name="Che J."/>
            <person name="Ge C."/>
            <person name="Shi H."/>
            <person name="Pan Z."/>
            <person name="Liu X."/>
        </authorList>
    </citation>
    <scope>NUCLEOTIDE SEQUENCE [LARGE SCALE GENOMIC DNA]</scope>
    <source>
        <strain evidence="4">DSM 25560</strain>
    </source>
</reference>
<dbReference type="PROSITE" id="PS00924">
    <property type="entry name" value="ASP_GLU_RACEMASE_2"/>
    <property type="match status" value="1"/>
</dbReference>
<sequence>MKKRTLGIIGGVGPLATMFIGEMIVRRTKATKDQEHVHTIIDNDTNIPDRTAYILDNTKENPVPVLIEDAKKLASVGAEMIMIPCNTAHTFYEELAEGSPVPVLHMIRETAKRAHDLGAKRVGILATTGTLTSRMYQNALQEYGITPVVPNTDMKEKVMSIIYDYVKAGKDVTKEDWQPIEDAMLALNCDRIILGCTELSIVNRDLKLTKKYIDSLIVLAECAVLACGYELVD</sequence>
<dbReference type="InterPro" id="IPR033134">
    <property type="entry name" value="Asp/Glu_racemase_AS_2"/>
</dbReference>
<dbReference type="NCBIfam" id="TIGR00035">
    <property type="entry name" value="asp_race"/>
    <property type="match status" value="1"/>
</dbReference>
<keyword evidence="4" id="KW-1185">Reference proteome</keyword>
<comment type="similarity">
    <text evidence="1">Belongs to the aspartate/glutamate racemases family.</text>
</comment>
<dbReference type="InterPro" id="IPR015942">
    <property type="entry name" value="Asp/Glu/hydantoin_racemase"/>
</dbReference>
<gene>
    <name evidence="3" type="ORF">AEA09_00505</name>
</gene>
<dbReference type="InterPro" id="IPR004380">
    <property type="entry name" value="Asp_race"/>
</dbReference>
<dbReference type="Pfam" id="PF01177">
    <property type="entry name" value="Asp_Glu_race"/>
    <property type="match status" value="1"/>
</dbReference>
<dbReference type="PANTHER" id="PTHR21198:SF7">
    <property type="entry name" value="ASPARTATE-GLUTAMATE RACEMASE FAMILY"/>
    <property type="match status" value="1"/>
</dbReference>
<evidence type="ECO:0000313" key="4">
    <source>
        <dbReference type="Proteomes" id="UP000050668"/>
    </source>
</evidence>
<accession>A0ABR5K5A1</accession>